<dbReference type="Proteomes" id="UP001652626">
    <property type="component" value="Chromosome 3"/>
</dbReference>
<keyword evidence="5 12" id="KW-0067">ATP-binding</keyword>
<accession>A0A8B8I5T4</accession>
<comment type="catalytic activity">
    <reaction evidence="10">
        <text>tRNA(Arg) + L-arginine + ATP = L-arginyl-tRNA(Arg) + AMP + diphosphate</text>
        <dbReference type="Rhea" id="RHEA:20301"/>
        <dbReference type="Rhea" id="RHEA-COMP:9658"/>
        <dbReference type="Rhea" id="RHEA-COMP:9673"/>
        <dbReference type="ChEBI" id="CHEBI:30616"/>
        <dbReference type="ChEBI" id="CHEBI:32682"/>
        <dbReference type="ChEBI" id="CHEBI:33019"/>
        <dbReference type="ChEBI" id="CHEBI:78442"/>
        <dbReference type="ChEBI" id="CHEBI:78513"/>
        <dbReference type="ChEBI" id="CHEBI:456215"/>
        <dbReference type="EC" id="6.1.1.19"/>
    </reaction>
</comment>
<keyword evidence="14" id="KW-1185">Reference proteome</keyword>
<feature type="domain" description="DALR anticodon binding" evidence="13">
    <location>
        <begin position="441"/>
        <end position="556"/>
    </location>
</feature>
<comment type="function">
    <text evidence="11">Catalyzes the attachment of arginine to tRNA(Arg) in a two-step reaction: arginine is first activated by ATP to form Arg-AMP and then transferred to the acceptor end of tRNA(Arg).</text>
</comment>
<evidence type="ECO:0000256" key="1">
    <source>
        <dbReference type="ARBA" id="ARBA00005594"/>
    </source>
</evidence>
<dbReference type="OMA" id="YEFKWER"/>
<evidence type="ECO:0000256" key="10">
    <source>
        <dbReference type="ARBA" id="ARBA00049339"/>
    </source>
</evidence>
<organism evidence="14 15">
    <name type="scientific">Vanessa tameamea</name>
    <name type="common">Kamehameha butterfly</name>
    <dbReference type="NCBI Taxonomy" id="334116"/>
    <lineage>
        <taxon>Eukaryota</taxon>
        <taxon>Metazoa</taxon>
        <taxon>Ecdysozoa</taxon>
        <taxon>Arthropoda</taxon>
        <taxon>Hexapoda</taxon>
        <taxon>Insecta</taxon>
        <taxon>Pterygota</taxon>
        <taxon>Neoptera</taxon>
        <taxon>Endopterygota</taxon>
        <taxon>Lepidoptera</taxon>
        <taxon>Glossata</taxon>
        <taxon>Ditrysia</taxon>
        <taxon>Papilionoidea</taxon>
        <taxon>Nymphalidae</taxon>
        <taxon>Nymphalinae</taxon>
        <taxon>Vanessa</taxon>
    </lineage>
</organism>
<gene>
    <name evidence="15" type="primary">LOC113397568</name>
</gene>
<dbReference type="GeneID" id="113397568"/>
<dbReference type="SMART" id="SM00836">
    <property type="entry name" value="DALR_1"/>
    <property type="match status" value="1"/>
</dbReference>
<protein>
    <recommendedName>
        <fullName evidence="9">Probable arginine--tRNA ligase, mitochondrial</fullName>
        <ecNumber evidence="2">6.1.1.19</ecNumber>
    </recommendedName>
    <alternativeName>
        <fullName evidence="8">Arginyl-tRNA synthetase</fullName>
    </alternativeName>
</protein>
<dbReference type="Gene3D" id="1.10.730.10">
    <property type="entry name" value="Isoleucyl-tRNA Synthetase, Domain 1"/>
    <property type="match status" value="1"/>
</dbReference>
<evidence type="ECO:0000313" key="15">
    <source>
        <dbReference type="RefSeq" id="XP_026491767.2"/>
    </source>
</evidence>
<evidence type="ECO:0000256" key="8">
    <source>
        <dbReference type="ARBA" id="ARBA00033033"/>
    </source>
</evidence>
<dbReference type="InterPro" id="IPR009080">
    <property type="entry name" value="tRNAsynth_Ia_anticodon-bd"/>
</dbReference>
<evidence type="ECO:0000256" key="11">
    <source>
        <dbReference type="ARBA" id="ARBA00049595"/>
    </source>
</evidence>
<dbReference type="GO" id="GO:0004814">
    <property type="term" value="F:arginine-tRNA ligase activity"/>
    <property type="evidence" value="ECO:0007669"/>
    <property type="project" value="UniProtKB-EC"/>
</dbReference>
<sequence length="556" mass="64282">MFSNINYEITMVTKLKRILLRKVFTQSGLESNVNTINLNHMHVSYKHKENIFIVNLASDSIHKLEKGNKNHKSDNREQIAVDIDRNLFVKYVLENISHEPLPNPKPKKIVIDFSSPNIAKPFHVGHLRSTIIGNFIANINKYYHNDVVKLNYLGDWGTQFGLLQYGLQQKKIAVHDLCNNPIQNLYEVYVHANKLASIDDNVQKQAKKYFSDIEQGRSDLENWRKIREITVQELEKIYHRLGITFDDYHWESDYNGVAIKTLMETLENQNIITTDDLGKKVAEFNNRAITVLKSDNSTLYLSRDIAALLDRYQKYSFDRMLYVVDNAQTDHFAAVFHIVGKLNKECTEGCEHVKFGRIKGMSTRSGNVVFLNNILDEAKQKMFEKQQESKNTRTSAINEETCDILGTTAVILNDLKQRRQKDYVFDWDRALQSEGDSGIKLQYLHCRLWSLENNTGVTIPTFCEPDCLTEEIIGEVVAELARFEEILNQSLKVKEACIIVNYLFRLARHVNRMFNDLKVKNVDKDLGSQRLLVFHSARIVIKTGLEILGVKPLYEM</sequence>
<dbReference type="GO" id="GO:0005739">
    <property type="term" value="C:mitochondrion"/>
    <property type="evidence" value="ECO:0007669"/>
    <property type="project" value="TreeGrafter"/>
</dbReference>
<evidence type="ECO:0000259" key="13">
    <source>
        <dbReference type="SMART" id="SM00836"/>
    </source>
</evidence>
<dbReference type="OrthoDB" id="68056at2759"/>
<evidence type="ECO:0000313" key="14">
    <source>
        <dbReference type="Proteomes" id="UP001652626"/>
    </source>
</evidence>
<dbReference type="RefSeq" id="XP_026491767.2">
    <property type="nucleotide sequence ID" value="XM_026635982.2"/>
</dbReference>
<evidence type="ECO:0000256" key="2">
    <source>
        <dbReference type="ARBA" id="ARBA00012837"/>
    </source>
</evidence>
<dbReference type="Pfam" id="PF05746">
    <property type="entry name" value="DALR_1"/>
    <property type="match status" value="1"/>
</dbReference>
<keyword evidence="3 12" id="KW-0436">Ligase</keyword>
<dbReference type="PANTHER" id="PTHR11956:SF11">
    <property type="entry name" value="ARGININE--TRNA LIGASE, MITOCHONDRIAL-RELATED"/>
    <property type="match status" value="1"/>
</dbReference>
<dbReference type="InterPro" id="IPR008909">
    <property type="entry name" value="DALR_anticod-bd"/>
</dbReference>
<dbReference type="GO" id="GO:0005524">
    <property type="term" value="F:ATP binding"/>
    <property type="evidence" value="ECO:0007669"/>
    <property type="project" value="UniProtKB-KW"/>
</dbReference>
<dbReference type="Gene3D" id="3.40.50.620">
    <property type="entry name" value="HUPs"/>
    <property type="match status" value="1"/>
</dbReference>
<evidence type="ECO:0000256" key="5">
    <source>
        <dbReference type="ARBA" id="ARBA00022840"/>
    </source>
</evidence>
<comment type="similarity">
    <text evidence="1 12">Belongs to the class-I aminoacyl-tRNA synthetase family.</text>
</comment>
<dbReference type="InterPro" id="IPR001278">
    <property type="entry name" value="Arg-tRNA-ligase"/>
</dbReference>
<dbReference type="InterPro" id="IPR001412">
    <property type="entry name" value="aa-tRNA-synth_I_CS"/>
</dbReference>
<dbReference type="NCBIfam" id="TIGR00456">
    <property type="entry name" value="argS"/>
    <property type="match status" value="1"/>
</dbReference>
<evidence type="ECO:0000256" key="9">
    <source>
        <dbReference type="ARBA" id="ARBA00039495"/>
    </source>
</evidence>
<evidence type="ECO:0000256" key="4">
    <source>
        <dbReference type="ARBA" id="ARBA00022741"/>
    </source>
</evidence>
<evidence type="ECO:0000256" key="7">
    <source>
        <dbReference type="ARBA" id="ARBA00023146"/>
    </source>
</evidence>
<dbReference type="GO" id="GO:0032543">
    <property type="term" value="P:mitochondrial translation"/>
    <property type="evidence" value="ECO:0007669"/>
    <property type="project" value="TreeGrafter"/>
</dbReference>
<dbReference type="SUPFAM" id="SSF52374">
    <property type="entry name" value="Nucleotidylyl transferase"/>
    <property type="match status" value="1"/>
</dbReference>
<keyword evidence="4 12" id="KW-0547">Nucleotide-binding</keyword>
<reference evidence="15" key="2">
    <citation type="submission" date="2025-08" db="UniProtKB">
        <authorList>
            <consortium name="RefSeq"/>
        </authorList>
    </citation>
    <scope>IDENTIFICATION</scope>
    <source>
        <tissue evidence="15">Whole body</tissue>
    </source>
</reference>
<evidence type="ECO:0000256" key="6">
    <source>
        <dbReference type="ARBA" id="ARBA00022917"/>
    </source>
</evidence>
<name>A0A8B8I5T4_VANTA</name>
<dbReference type="AlphaFoldDB" id="A0A8B8I5T4"/>
<keyword evidence="6 12" id="KW-0648">Protein biosynthesis</keyword>
<dbReference type="InterPro" id="IPR014729">
    <property type="entry name" value="Rossmann-like_a/b/a_fold"/>
</dbReference>
<dbReference type="PROSITE" id="PS00178">
    <property type="entry name" value="AA_TRNA_LIGASE_I"/>
    <property type="match status" value="1"/>
</dbReference>
<dbReference type="EC" id="6.1.1.19" evidence="2"/>
<keyword evidence="7 12" id="KW-0030">Aminoacyl-tRNA synthetase</keyword>
<dbReference type="PRINTS" id="PR01038">
    <property type="entry name" value="TRNASYNTHARG"/>
</dbReference>
<proteinExistence type="inferred from homology"/>
<dbReference type="SUPFAM" id="SSF47323">
    <property type="entry name" value="Anticodon-binding domain of a subclass of class I aminoacyl-tRNA synthetases"/>
    <property type="match status" value="1"/>
</dbReference>
<dbReference type="Pfam" id="PF00750">
    <property type="entry name" value="tRNA-synt_1d"/>
    <property type="match status" value="1"/>
</dbReference>
<evidence type="ECO:0000256" key="12">
    <source>
        <dbReference type="RuleBase" id="RU363038"/>
    </source>
</evidence>
<dbReference type="InterPro" id="IPR035684">
    <property type="entry name" value="ArgRS_core"/>
</dbReference>
<reference evidence="14" key="1">
    <citation type="submission" date="2025-05" db="UniProtKB">
        <authorList>
            <consortium name="RefSeq"/>
        </authorList>
    </citation>
    <scope>NUCLEOTIDE SEQUENCE [LARGE SCALE GENOMIC DNA]</scope>
</reference>
<evidence type="ECO:0000256" key="3">
    <source>
        <dbReference type="ARBA" id="ARBA00022598"/>
    </source>
</evidence>
<dbReference type="GO" id="GO:0006420">
    <property type="term" value="P:arginyl-tRNA aminoacylation"/>
    <property type="evidence" value="ECO:0007669"/>
    <property type="project" value="InterPro"/>
</dbReference>
<dbReference type="PANTHER" id="PTHR11956">
    <property type="entry name" value="ARGINYL-TRNA SYNTHETASE"/>
    <property type="match status" value="1"/>
</dbReference>